<dbReference type="RefSeq" id="WP_133320753.1">
    <property type="nucleotide sequence ID" value="NZ_SMTF01000002.1"/>
</dbReference>
<keyword evidence="2" id="KW-0472">Membrane</keyword>
<organism evidence="3 4">
    <name type="scientific">Luteimonas aestuarii</name>
    <dbReference type="NCBI Taxonomy" id="453837"/>
    <lineage>
        <taxon>Bacteria</taxon>
        <taxon>Pseudomonadati</taxon>
        <taxon>Pseudomonadota</taxon>
        <taxon>Gammaproteobacteria</taxon>
        <taxon>Lysobacterales</taxon>
        <taxon>Lysobacteraceae</taxon>
        <taxon>Luteimonas</taxon>
    </lineage>
</organism>
<dbReference type="OrthoDB" id="9850008at2"/>
<proteinExistence type="predicted"/>
<feature type="transmembrane region" description="Helical" evidence="2">
    <location>
        <begin position="168"/>
        <end position="186"/>
    </location>
</feature>
<gene>
    <name evidence="3" type="ORF">E2F46_03445</name>
</gene>
<evidence type="ECO:0000313" key="3">
    <source>
        <dbReference type="EMBL" id="TDK27270.1"/>
    </source>
</evidence>
<name>A0A4R5U109_9GAMM</name>
<keyword evidence="2" id="KW-1133">Transmembrane helix</keyword>
<dbReference type="Proteomes" id="UP000294796">
    <property type="component" value="Unassembled WGS sequence"/>
</dbReference>
<protein>
    <submittedName>
        <fullName evidence="3">Uncharacterized protein</fullName>
    </submittedName>
</protein>
<dbReference type="EMBL" id="SMTF01000002">
    <property type="protein sequence ID" value="TDK27270.1"/>
    <property type="molecule type" value="Genomic_DNA"/>
</dbReference>
<feature type="region of interest" description="Disordered" evidence="1">
    <location>
        <begin position="1"/>
        <end position="45"/>
    </location>
</feature>
<reference evidence="3 4" key="1">
    <citation type="submission" date="2019-03" db="EMBL/GenBank/DDBJ databases">
        <title>Luteimonas zhaokaii sp.nov., isolated from the rectal contents of Plateau pika in Yushu, Qinghai Province, China.</title>
        <authorList>
            <person name="Zhang G."/>
        </authorList>
    </citation>
    <scope>NUCLEOTIDE SEQUENCE [LARGE SCALE GENOMIC DNA]</scope>
    <source>
        <strain evidence="3 4">B9</strain>
    </source>
</reference>
<keyword evidence="4" id="KW-1185">Reference proteome</keyword>
<dbReference type="AlphaFoldDB" id="A0A4R5U109"/>
<sequence length="204" mass="23424">MSDRHGPGRNALQEDPPEGNAGTRSKVVSLRPDQQSPPPERLDPRLEEMRRILAESQPLDSLYSDDEVIADEGKFRKRFGPGFRWNRRDRIGLIALKNRYDLTDPEIQLFQHTGNLHRSVFGVRLTASPWIALWGGAQIAVFGFLFLALLLAAWPILVRAPAKAIKPVLALLGLFTFCCGLYWMYVKPWFLRLRKERERSDDDR</sequence>
<keyword evidence="2" id="KW-0812">Transmembrane</keyword>
<accession>A0A4R5U109</accession>
<comment type="caution">
    <text evidence="3">The sequence shown here is derived from an EMBL/GenBank/DDBJ whole genome shotgun (WGS) entry which is preliminary data.</text>
</comment>
<feature type="transmembrane region" description="Helical" evidence="2">
    <location>
        <begin position="131"/>
        <end position="156"/>
    </location>
</feature>
<evidence type="ECO:0000256" key="1">
    <source>
        <dbReference type="SAM" id="MobiDB-lite"/>
    </source>
</evidence>
<evidence type="ECO:0000256" key="2">
    <source>
        <dbReference type="SAM" id="Phobius"/>
    </source>
</evidence>
<evidence type="ECO:0000313" key="4">
    <source>
        <dbReference type="Proteomes" id="UP000294796"/>
    </source>
</evidence>